<accession>A0A8K0JVJ9</accession>
<evidence type="ECO:0000313" key="3">
    <source>
        <dbReference type="Proteomes" id="UP000792457"/>
    </source>
</evidence>
<dbReference type="PROSITE" id="PS50853">
    <property type="entry name" value="FN3"/>
    <property type="match status" value="1"/>
</dbReference>
<dbReference type="EMBL" id="KZ308161">
    <property type="protein sequence ID" value="KAG8223456.1"/>
    <property type="molecule type" value="Genomic_DNA"/>
</dbReference>
<evidence type="ECO:0000313" key="2">
    <source>
        <dbReference type="EMBL" id="KAG8223456.1"/>
    </source>
</evidence>
<gene>
    <name evidence="2" type="ORF">J437_LFUL001949</name>
</gene>
<keyword evidence="3" id="KW-1185">Reference proteome</keyword>
<reference evidence="2" key="2">
    <citation type="submission" date="2017-10" db="EMBL/GenBank/DDBJ databases">
        <title>Ladona fulva Genome sequencing and assembly.</title>
        <authorList>
            <person name="Murali S."/>
            <person name="Richards S."/>
            <person name="Bandaranaike D."/>
            <person name="Bellair M."/>
            <person name="Blankenburg K."/>
            <person name="Chao H."/>
            <person name="Dinh H."/>
            <person name="Doddapaneni H."/>
            <person name="Dugan-Rocha S."/>
            <person name="Elkadiri S."/>
            <person name="Gnanaolivu R."/>
            <person name="Hernandez B."/>
            <person name="Skinner E."/>
            <person name="Javaid M."/>
            <person name="Lee S."/>
            <person name="Li M."/>
            <person name="Ming W."/>
            <person name="Munidasa M."/>
            <person name="Muniz J."/>
            <person name="Nguyen L."/>
            <person name="Hughes D."/>
            <person name="Osuji N."/>
            <person name="Pu L.-L."/>
            <person name="Puazo M."/>
            <person name="Qu C."/>
            <person name="Quiroz J."/>
            <person name="Raj R."/>
            <person name="Weissenberger G."/>
            <person name="Xin Y."/>
            <person name="Zou X."/>
            <person name="Han Y."/>
            <person name="Worley K."/>
            <person name="Muzny D."/>
            <person name="Gibbs R."/>
        </authorList>
    </citation>
    <scope>NUCLEOTIDE SEQUENCE</scope>
    <source>
        <strain evidence="2">Sampled in the wild</strain>
    </source>
</reference>
<name>A0A8K0JVJ9_LADFU</name>
<dbReference type="OrthoDB" id="6426872at2759"/>
<dbReference type="SUPFAM" id="SSF49265">
    <property type="entry name" value="Fibronectin type III"/>
    <property type="match status" value="1"/>
</dbReference>
<dbReference type="AlphaFoldDB" id="A0A8K0JVJ9"/>
<sequence>MMVIPVSRCSVKLSWHSPLEDGGSAITRYIIDVILVRQPDILKQRIFVNSWQREHTVELPIDELCTLRVSAENIAGIGEALTLKNPIRLCARRGKLEDEM</sequence>
<reference evidence="2" key="1">
    <citation type="submission" date="2013-04" db="EMBL/GenBank/DDBJ databases">
        <authorList>
            <person name="Qu J."/>
            <person name="Murali S.C."/>
            <person name="Bandaranaike D."/>
            <person name="Bellair M."/>
            <person name="Blankenburg K."/>
            <person name="Chao H."/>
            <person name="Dinh H."/>
            <person name="Doddapaneni H."/>
            <person name="Downs B."/>
            <person name="Dugan-Rocha S."/>
            <person name="Elkadiri S."/>
            <person name="Gnanaolivu R.D."/>
            <person name="Hernandez B."/>
            <person name="Javaid M."/>
            <person name="Jayaseelan J.C."/>
            <person name="Lee S."/>
            <person name="Li M."/>
            <person name="Ming W."/>
            <person name="Munidasa M."/>
            <person name="Muniz J."/>
            <person name="Nguyen L."/>
            <person name="Ongeri F."/>
            <person name="Osuji N."/>
            <person name="Pu L.-L."/>
            <person name="Puazo M."/>
            <person name="Qu C."/>
            <person name="Quiroz J."/>
            <person name="Raj R."/>
            <person name="Weissenberger G."/>
            <person name="Xin Y."/>
            <person name="Zou X."/>
            <person name="Han Y."/>
            <person name="Richards S."/>
            <person name="Worley K."/>
            <person name="Muzny D."/>
            <person name="Gibbs R."/>
        </authorList>
    </citation>
    <scope>NUCLEOTIDE SEQUENCE</scope>
    <source>
        <strain evidence="2">Sampled in the wild</strain>
    </source>
</reference>
<comment type="caution">
    <text evidence="2">The sequence shown here is derived from an EMBL/GenBank/DDBJ whole genome shotgun (WGS) entry which is preliminary data.</text>
</comment>
<evidence type="ECO:0000259" key="1">
    <source>
        <dbReference type="PROSITE" id="PS50853"/>
    </source>
</evidence>
<protein>
    <recommendedName>
        <fullName evidence="1">Fibronectin type-III domain-containing protein</fullName>
    </recommendedName>
</protein>
<dbReference type="CDD" id="cd00063">
    <property type="entry name" value="FN3"/>
    <property type="match status" value="1"/>
</dbReference>
<proteinExistence type="predicted"/>
<dbReference type="InterPro" id="IPR003961">
    <property type="entry name" value="FN3_dom"/>
</dbReference>
<dbReference type="InterPro" id="IPR013783">
    <property type="entry name" value="Ig-like_fold"/>
</dbReference>
<dbReference type="InterPro" id="IPR036116">
    <property type="entry name" value="FN3_sf"/>
</dbReference>
<feature type="domain" description="Fibronectin type-III" evidence="1">
    <location>
        <begin position="1"/>
        <end position="93"/>
    </location>
</feature>
<organism evidence="2 3">
    <name type="scientific">Ladona fulva</name>
    <name type="common">Scarce chaser dragonfly</name>
    <name type="synonym">Libellula fulva</name>
    <dbReference type="NCBI Taxonomy" id="123851"/>
    <lineage>
        <taxon>Eukaryota</taxon>
        <taxon>Metazoa</taxon>
        <taxon>Ecdysozoa</taxon>
        <taxon>Arthropoda</taxon>
        <taxon>Hexapoda</taxon>
        <taxon>Insecta</taxon>
        <taxon>Pterygota</taxon>
        <taxon>Palaeoptera</taxon>
        <taxon>Odonata</taxon>
        <taxon>Epiprocta</taxon>
        <taxon>Anisoptera</taxon>
        <taxon>Libelluloidea</taxon>
        <taxon>Libellulidae</taxon>
        <taxon>Ladona</taxon>
    </lineage>
</organism>
<dbReference type="Proteomes" id="UP000792457">
    <property type="component" value="Unassembled WGS sequence"/>
</dbReference>
<dbReference type="Gene3D" id="2.60.40.10">
    <property type="entry name" value="Immunoglobulins"/>
    <property type="match status" value="1"/>
</dbReference>